<dbReference type="SUPFAM" id="SSF53474">
    <property type="entry name" value="alpha/beta-Hydrolases"/>
    <property type="match status" value="1"/>
</dbReference>
<dbReference type="PANTHER" id="PTHR35602:SF3">
    <property type="entry name" value="ESTERASE YQIA"/>
    <property type="match status" value="1"/>
</dbReference>
<dbReference type="Pfam" id="PF05728">
    <property type="entry name" value="UPF0227"/>
    <property type="match status" value="1"/>
</dbReference>
<organism evidence="1 2">
    <name type="scientific">Microbulbifer harenosus</name>
    <dbReference type="NCBI Taxonomy" id="2576840"/>
    <lineage>
        <taxon>Bacteria</taxon>
        <taxon>Pseudomonadati</taxon>
        <taxon>Pseudomonadota</taxon>
        <taxon>Gammaproteobacteria</taxon>
        <taxon>Cellvibrionales</taxon>
        <taxon>Microbulbiferaceae</taxon>
        <taxon>Microbulbifer</taxon>
    </lineage>
</organism>
<dbReference type="InterPro" id="IPR029058">
    <property type="entry name" value="AB_hydrolase_fold"/>
</dbReference>
<accession>A0ABY2UHG5</accession>
<dbReference type="Gene3D" id="3.40.50.1820">
    <property type="entry name" value="alpha/beta hydrolase"/>
    <property type="match status" value="1"/>
</dbReference>
<dbReference type="EMBL" id="VANI01000010">
    <property type="protein sequence ID" value="TLM77293.1"/>
    <property type="molecule type" value="Genomic_DNA"/>
</dbReference>
<dbReference type="Proteomes" id="UP000306791">
    <property type="component" value="Unassembled WGS sequence"/>
</dbReference>
<evidence type="ECO:0000313" key="1">
    <source>
        <dbReference type="EMBL" id="TLM77293.1"/>
    </source>
</evidence>
<name>A0ABY2UHG5_9GAMM</name>
<gene>
    <name evidence="1" type="ORF">FDY93_10205</name>
</gene>
<dbReference type="RefSeq" id="WP_138235634.1">
    <property type="nucleotide sequence ID" value="NZ_CP185860.1"/>
</dbReference>
<evidence type="ECO:0008006" key="3">
    <source>
        <dbReference type="Google" id="ProtNLM"/>
    </source>
</evidence>
<proteinExistence type="predicted"/>
<comment type="caution">
    <text evidence="1">The sequence shown here is derived from an EMBL/GenBank/DDBJ whole genome shotgun (WGS) entry which is preliminary data.</text>
</comment>
<protein>
    <recommendedName>
        <fullName evidence="3">Esterase YqiA</fullName>
    </recommendedName>
</protein>
<dbReference type="InterPro" id="IPR008886">
    <property type="entry name" value="UPF0227/Esterase_YqiA"/>
</dbReference>
<evidence type="ECO:0000313" key="2">
    <source>
        <dbReference type="Proteomes" id="UP000306791"/>
    </source>
</evidence>
<reference evidence="1 2" key="1">
    <citation type="submission" date="2019-05" db="EMBL/GenBank/DDBJ databases">
        <title>Microbulbifer harenosus sp. nov., an alginate-degrading bacterium isolated from coastal sand.</title>
        <authorList>
            <person name="Huang H."/>
            <person name="Mo K."/>
            <person name="Bao S."/>
        </authorList>
    </citation>
    <scope>NUCLEOTIDE SEQUENCE [LARGE SCALE GENOMIC DNA]</scope>
    <source>
        <strain evidence="1 2">HB161719</strain>
    </source>
</reference>
<sequence>MQAPQLSNRERPLLIYLHGFLSSPQSYKCQLLKDWLQQLRPDIVFYAPMISPYPGEAAMALGQMLRDFRINHRGPIGLVGSSMGGFWCTWLAEQHGLAAVVINPAVEPSRFMPGYVNQDLKPYSGEMQTYRLRPADVEDMRRLEASVPADLQGRYWLLAQRGDETLDCRDAEQFYRSQQQTIEDGGDHSFQGFARYTEALVDFLFPQELNTTKQYGE</sequence>
<dbReference type="PANTHER" id="PTHR35602">
    <property type="entry name" value="ESTERASE YQIA-RELATED"/>
    <property type="match status" value="1"/>
</dbReference>
<keyword evidence="2" id="KW-1185">Reference proteome</keyword>